<reference evidence="2 3" key="1">
    <citation type="submission" date="2023-08" db="EMBL/GenBank/DDBJ databases">
        <title>Functional and genomic diversity of the sorghum phyllosphere microbiome.</title>
        <authorList>
            <person name="Shade A."/>
        </authorList>
    </citation>
    <scope>NUCLEOTIDE SEQUENCE [LARGE SCALE GENOMIC DNA]</scope>
    <source>
        <strain evidence="2 3">SORGH_AS_0335</strain>
    </source>
</reference>
<dbReference type="RefSeq" id="WP_309828421.1">
    <property type="nucleotide sequence ID" value="NZ_JAVIZX010000001.1"/>
</dbReference>
<keyword evidence="3" id="KW-1185">Reference proteome</keyword>
<organism evidence="2 3">
    <name type="scientific">Paracidovorax wautersii</name>
    <dbReference type="NCBI Taxonomy" id="1177982"/>
    <lineage>
        <taxon>Bacteria</taxon>
        <taxon>Pseudomonadati</taxon>
        <taxon>Pseudomonadota</taxon>
        <taxon>Betaproteobacteria</taxon>
        <taxon>Burkholderiales</taxon>
        <taxon>Comamonadaceae</taxon>
        <taxon>Paracidovorax</taxon>
    </lineage>
</organism>
<dbReference type="SUPFAM" id="SSF54975">
    <property type="entry name" value="Acylphosphatase/BLUF domain-like"/>
    <property type="match status" value="1"/>
</dbReference>
<evidence type="ECO:0000259" key="1">
    <source>
        <dbReference type="PROSITE" id="PS50925"/>
    </source>
</evidence>
<dbReference type="SMART" id="SM01034">
    <property type="entry name" value="BLUF"/>
    <property type="match status" value="1"/>
</dbReference>
<sequence>MSVSLPLYEVLYVSTLSVDQPLTVVHAIAARARIHNRERGITGLLVFDGARFCQQLEGPEAAVRTLMQHIREDPRHIYVEVLHDAPLAQRRFQQFSLGFCTLDEGTALDHLETLRGRTALQAFLALPLEPR</sequence>
<evidence type="ECO:0000313" key="3">
    <source>
        <dbReference type="Proteomes" id="UP001267710"/>
    </source>
</evidence>
<dbReference type="Gene3D" id="3.30.70.100">
    <property type="match status" value="1"/>
</dbReference>
<dbReference type="InterPro" id="IPR036046">
    <property type="entry name" value="Acylphosphatase-like_dom_sf"/>
</dbReference>
<gene>
    <name evidence="2" type="ORF">QE399_002005</name>
</gene>
<proteinExistence type="predicted"/>
<feature type="domain" description="BLUF" evidence="1">
    <location>
        <begin position="7"/>
        <end position="98"/>
    </location>
</feature>
<accession>A0ABU1IAS9</accession>
<comment type="caution">
    <text evidence="2">The sequence shown here is derived from an EMBL/GenBank/DDBJ whole genome shotgun (WGS) entry which is preliminary data.</text>
</comment>
<dbReference type="InterPro" id="IPR007024">
    <property type="entry name" value="BLUF_domain"/>
</dbReference>
<dbReference type="Proteomes" id="UP001267710">
    <property type="component" value="Unassembled WGS sequence"/>
</dbReference>
<dbReference type="EMBL" id="JAVIZX010000001">
    <property type="protein sequence ID" value="MDR6214316.1"/>
    <property type="molecule type" value="Genomic_DNA"/>
</dbReference>
<dbReference type="Pfam" id="PF04940">
    <property type="entry name" value="BLUF"/>
    <property type="match status" value="1"/>
</dbReference>
<evidence type="ECO:0000313" key="2">
    <source>
        <dbReference type="EMBL" id="MDR6214316.1"/>
    </source>
</evidence>
<protein>
    <recommendedName>
        <fullName evidence="1">BLUF domain-containing protein</fullName>
    </recommendedName>
</protein>
<dbReference type="PROSITE" id="PS50925">
    <property type="entry name" value="BLUF"/>
    <property type="match status" value="1"/>
</dbReference>
<name>A0ABU1IAS9_9BURK</name>